<reference evidence="3 4" key="1">
    <citation type="submission" date="2013-05" db="EMBL/GenBank/DDBJ databases">
        <title>Genome assembly of Chondromyces apiculatus DSM 436.</title>
        <authorList>
            <person name="Sharma G."/>
            <person name="Khatri I."/>
            <person name="Kaur C."/>
            <person name="Mayilraj S."/>
            <person name="Subramanian S."/>
        </authorList>
    </citation>
    <scope>NUCLEOTIDE SEQUENCE [LARGE SCALE GENOMIC DNA]</scope>
    <source>
        <strain evidence="3 4">DSM 436</strain>
    </source>
</reference>
<sequence length="1971" mass="221168">MTNWLNEIDRFEEDLRLLAGRMRGLTNQMEQDLCPPSEDMIDAMLEVLKRFKTLAEQLARELNNNVPGFTTDVVHNAHDLRELVRKGVQARRQSLEKPLREAQKLVSTIVALNHRESPTFAPLRECQDRARQLQERITWALEHSTDDATLDMIRSELPPFVAVLRIVERIEELSDDELDDLEDRVTDFWSRALARAAIRRRLVIGPGSNDQVLSMSQHGQGPEMASSNTEAPRIMATPLPPAAAPTDTDTDLRSQRLEHNDPKPPSTERKDLPMTASRRKLKRASTTALLGGIEPGIRKDALEAGNEPRSALRTTTSPPPPPSILQRPVPLEQLLDGFLSPPPPAACRVGPADGTSTDSDVVQVASPNTGVACITPSARTDSALPTATAQVMTAAVEAHESQYVHPVELISPTPAPVVDTRHAALVEAEAQLTTLAPDVAPLATFPAPQVVSLEALPQEPVELARLARGDLREHPRQVLVRLVRELLRLGRVGIAYHLARCLEARQEGSLEAIPPSALRALALGPLINSSFGELVDDVGECIRDLHDYAIRLSNVSGTTRLAGDLVLFSLSLRPALFAPSTGAAALLEQLDLQGQLAGLSSLLNAILAFSHLNLELTPSILKGVREHAAWESQVQSHREKCQLWRERSRLAQLVYVPATHVWRSWFEPGGNLAALFDIIGEDRRDRAGEVRRAVESWSSPQHVDHMVNKVDREIRPDARTKPIEARARVKLQERVKEAMSLLRDWLNLLARDPHPGSDPTYVRANECRLAVRSHIGEAEKVMETLLAGPTAASLSIAGQVALDTLRDLKRLFDPTTEAPSMSPLPRQALCDELLTITTLSLDHEWSIPSTDYASPELLNALLQHLERGPVDWCKAFDEQSARGNHEATDRILERLARRPVAGMDVGELRRAQQKDIGERCAKLKLSIGTTTTLIERAIAEDLFPESEVLEFRSIIENSNNSEVRNFASAEGRLEEVRQKVDVRRRERIDEVRARLRSHPFSVDLDAVERALEKGDLLAANEYIAMLERGEPIRPIEQVRDVFARFFPEGVQAVQNLLDRQGQSKRELIRAVGRRESQGPLDMSGVSDEQAEESKKMLLAWMEAFGFEGSDAGGRLQQVLVDVLQALGFRNVRLTPSDGQASDRVRSYNMQTEQIREQQTCVIPQYGSLAAGRYRLLCAWKRPSEEEVVELVGSAHHHDRQIILLYFGRMSDVRRRSLALLSRQRRRTFILIDENLIFFLAMEESQRLHAFFSCTFPFTVIDPYTTTAGLVPQEMFFGRSREKQSVFEPTGTNLVYGGRQLGKTALLRDVERRHSAPAKGIIVKWIDLKAEGIGMNRPIRDLWVVIATILSQEKVLTRSDYSPDTLGTKVAEWLDRDASRRVVLLLDESDAFLKSDAETPEGPNREVFSNLWRLKGIMDKTGRRFKVVFAGLHNVQRTSRDVNSPLAHLGTPICIGPLLENSEWQEARRLVTMPFSQLGYRFESEDLPTRILAHANWYPSLIQLFCKHLLEHLTHPNRPSFSIHSCPPYTITSQHIEEAYQSQELRKAIVDRFRWTLDLDPRYRIIALVIAHESATRRAGLVNGFPVQWIREQALDWWESGFKGTTTLEGFRTILDEMIGLGLLRKVNIANYALRSPNVVNLLGTKKEIEQAILDAAQHQPPPEYEASTFRRAVPHLQISGRSPLTALQESQFFTPTNGISLLFGSEPAGLVDTIASLRAASSAQNIEIEDEWAGVKSAQEFRAILDDRFERRGERISVFVVPDACPWTVDWVAEAASKVAQLKSPKKIVRIAFLADPLKAWLWVQRDAGKREKLESAGIKEVSLAPWHDTAVRRWLIDVELGPSGGNGAELFTRVTGNWGMLLHEVARRCDKGRHQWERHLQEFEQELVSTRSWLDHFELPPVPLAVLKVLSDMDDVLSLDDLCDLTPDVDRERVAQAMAWAELLGYAMLVGTQQWRLDRLLSRLLAQCPA</sequence>
<organism evidence="3 4">
    <name type="scientific">Chondromyces apiculatus DSM 436</name>
    <dbReference type="NCBI Taxonomy" id="1192034"/>
    <lineage>
        <taxon>Bacteria</taxon>
        <taxon>Pseudomonadati</taxon>
        <taxon>Myxococcota</taxon>
        <taxon>Polyangia</taxon>
        <taxon>Polyangiales</taxon>
        <taxon>Polyangiaceae</taxon>
        <taxon>Chondromyces</taxon>
    </lineage>
</organism>
<dbReference type="EMBL" id="ASRX01000002">
    <property type="protein sequence ID" value="EYF08677.1"/>
    <property type="molecule type" value="Genomic_DNA"/>
</dbReference>
<dbReference type="Proteomes" id="UP000019678">
    <property type="component" value="Unassembled WGS sequence"/>
</dbReference>
<proteinExistence type="predicted"/>
<evidence type="ECO:0000313" key="3">
    <source>
        <dbReference type="EMBL" id="EYF08677.1"/>
    </source>
</evidence>
<evidence type="ECO:0000256" key="2">
    <source>
        <dbReference type="SAM" id="MobiDB-lite"/>
    </source>
</evidence>
<feature type="compositionally biased region" description="Polar residues" evidence="2">
    <location>
        <begin position="208"/>
        <end position="230"/>
    </location>
</feature>
<feature type="compositionally biased region" description="Basic and acidic residues" evidence="2">
    <location>
        <begin position="250"/>
        <end position="272"/>
    </location>
</feature>
<dbReference type="InterPro" id="IPR027417">
    <property type="entry name" value="P-loop_NTPase"/>
</dbReference>
<dbReference type="Gene3D" id="3.40.50.300">
    <property type="entry name" value="P-loop containing nucleotide triphosphate hydrolases"/>
    <property type="match status" value="1"/>
</dbReference>
<evidence type="ECO:0000256" key="1">
    <source>
        <dbReference type="SAM" id="Coils"/>
    </source>
</evidence>
<dbReference type="eggNOG" id="COG0457">
    <property type="taxonomic scope" value="Bacteria"/>
</dbReference>
<keyword evidence="1" id="KW-0175">Coiled coil</keyword>
<dbReference type="SUPFAM" id="SSF52540">
    <property type="entry name" value="P-loop containing nucleoside triphosphate hydrolases"/>
    <property type="match status" value="1"/>
</dbReference>
<accession>A0A017TIF6</accession>
<dbReference type="eggNOG" id="COG1672">
    <property type="taxonomic scope" value="Bacteria"/>
</dbReference>
<comment type="caution">
    <text evidence="3">The sequence shown here is derived from an EMBL/GenBank/DDBJ whole genome shotgun (WGS) entry which is preliminary data.</text>
</comment>
<feature type="coiled-coil region" evidence="1">
    <location>
        <begin position="8"/>
        <end position="61"/>
    </location>
</feature>
<feature type="region of interest" description="Disordered" evidence="2">
    <location>
        <begin position="208"/>
        <end position="283"/>
    </location>
</feature>
<evidence type="ECO:0000313" key="4">
    <source>
        <dbReference type="Proteomes" id="UP000019678"/>
    </source>
</evidence>
<keyword evidence="4" id="KW-1185">Reference proteome</keyword>
<dbReference type="STRING" id="1192034.CAP_2538"/>
<name>A0A017TIF6_9BACT</name>
<protein>
    <submittedName>
        <fullName evidence="3">Uncharacterized protein</fullName>
    </submittedName>
</protein>
<dbReference type="RefSeq" id="WP_197040929.1">
    <property type="nucleotide sequence ID" value="NZ_ASRX01000002.1"/>
</dbReference>
<feature type="region of interest" description="Disordered" evidence="2">
    <location>
        <begin position="298"/>
        <end position="323"/>
    </location>
</feature>
<gene>
    <name evidence="3" type="ORF">CAP_2538</name>
</gene>